<dbReference type="Proteomes" id="UP000028341">
    <property type="component" value="Unassembled WGS sequence"/>
</dbReference>
<evidence type="ECO:0000313" key="3">
    <source>
        <dbReference type="Proteomes" id="UP000028341"/>
    </source>
</evidence>
<name>A0A081XXX5_STRTO</name>
<gene>
    <name evidence="2" type="ORF">BU52_05060</name>
</gene>
<sequence>MRASGAAAGTPARHRPGSGPVTPAHRRDAQDWGRFPWLAGWPRRAFFFRRLFEDMRVSLH</sequence>
<proteinExistence type="predicted"/>
<dbReference type="AlphaFoldDB" id="A0A081XXX5"/>
<dbReference type="EMBL" id="JFCB01000002">
    <property type="protein sequence ID" value="KES08398.1"/>
    <property type="molecule type" value="Genomic_DNA"/>
</dbReference>
<protein>
    <submittedName>
        <fullName evidence="2">Uncharacterized protein</fullName>
    </submittedName>
</protein>
<keyword evidence="3" id="KW-1185">Reference proteome</keyword>
<evidence type="ECO:0000256" key="1">
    <source>
        <dbReference type="SAM" id="MobiDB-lite"/>
    </source>
</evidence>
<organism evidence="2 3">
    <name type="scientific">Streptomyces toyocaensis</name>
    <dbReference type="NCBI Taxonomy" id="55952"/>
    <lineage>
        <taxon>Bacteria</taxon>
        <taxon>Bacillati</taxon>
        <taxon>Actinomycetota</taxon>
        <taxon>Actinomycetes</taxon>
        <taxon>Kitasatosporales</taxon>
        <taxon>Streptomycetaceae</taxon>
        <taxon>Streptomyces</taxon>
    </lineage>
</organism>
<reference evidence="2 3" key="1">
    <citation type="submission" date="2014-02" db="EMBL/GenBank/DDBJ databases">
        <title>The genome announcement of Streptomyces toyocaensis NRRL15009.</title>
        <authorList>
            <person name="Hong H.-J."/>
            <person name="Kwun M.J."/>
        </authorList>
    </citation>
    <scope>NUCLEOTIDE SEQUENCE [LARGE SCALE GENOMIC DNA]</scope>
    <source>
        <strain evidence="2 3">NRRL 15009</strain>
    </source>
</reference>
<comment type="caution">
    <text evidence="2">The sequence shown here is derived from an EMBL/GenBank/DDBJ whole genome shotgun (WGS) entry which is preliminary data.</text>
</comment>
<accession>A0A081XXX5</accession>
<evidence type="ECO:0000313" key="2">
    <source>
        <dbReference type="EMBL" id="KES08398.1"/>
    </source>
</evidence>
<feature type="region of interest" description="Disordered" evidence="1">
    <location>
        <begin position="1"/>
        <end position="27"/>
    </location>
</feature>